<protein>
    <recommendedName>
        <fullName evidence="3">Helix-turn-helix type 11 domain-containing protein</fullName>
    </recommendedName>
</protein>
<dbReference type="EMBL" id="AOLR01000029">
    <property type="protein sequence ID" value="EMA11238.1"/>
    <property type="molecule type" value="Genomic_DNA"/>
</dbReference>
<dbReference type="AlphaFoldDB" id="M0JS71"/>
<accession>M0JS71</accession>
<keyword evidence="2" id="KW-1185">Reference proteome</keyword>
<proteinExistence type="predicted"/>
<sequence>MARRVSVTDDEILEQFEMVDAPVRTAPEMAQELPIGQDGLRRRLKELEGEGRVVSRQVGARSVVWWKASIEASAAPES</sequence>
<evidence type="ECO:0000313" key="2">
    <source>
        <dbReference type="Proteomes" id="UP000011659"/>
    </source>
</evidence>
<dbReference type="Proteomes" id="UP000011659">
    <property type="component" value="Unassembled WGS sequence"/>
</dbReference>
<dbReference type="InterPro" id="IPR036390">
    <property type="entry name" value="WH_DNA-bd_sf"/>
</dbReference>
<evidence type="ECO:0008006" key="3">
    <source>
        <dbReference type="Google" id="ProtNLM"/>
    </source>
</evidence>
<dbReference type="SUPFAM" id="SSF46785">
    <property type="entry name" value="Winged helix' DNA-binding domain"/>
    <property type="match status" value="1"/>
</dbReference>
<comment type="caution">
    <text evidence="1">The sequence shown here is derived from an EMBL/GenBank/DDBJ whole genome shotgun (WGS) entry which is preliminary data.</text>
</comment>
<reference evidence="1 2" key="1">
    <citation type="journal article" date="2014" name="PLoS Genet.">
        <title>Phylogenetically driven sequencing of extremely halophilic archaea reveals strategies for static and dynamic osmo-response.</title>
        <authorList>
            <person name="Becker E.A."/>
            <person name="Seitzer P.M."/>
            <person name="Tritt A."/>
            <person name="Larsen D."/>
            <person name="Krusor M."/>
            <person name="Yao A.I."/>
            <person name="Wu D."/>
            <person name="Madern D."/>
            <person name="Eisen J.A."/>
            <person name="Darling A.E."/>
            <person name="Facciotti M.T."/>
        </authorList>
    </citation>
    <scope>NUCLEOTIDE SEQUENCE [LARGE SCALE GENOMIC DNA]</scope>
    <source>
        <strain evidence="1 2">ATCC 33800</strain>
    </source>
</reference>
<evidence type="ECO:0000313" key="1">
    <source>
        <dbReference type="EMBL" id="EMA11238.1"/>
    </source>
</evidence>
<organism evidence="1 2">
    <name type="scientific">Haloarcula marismortui ATCC 33800</name>
    <dbReference type="NCBI Taxonomy" id="662476"/>
    <lineage>
        <taxon>Archaea</taxon>
        <taxon>Methanobacteriati</taxon>
        <taxon>Methanobacteriota</taxon>
        <taxon>Stenosarchaea group</taxon>
        <taxon>Halobacteria</taxon>
        <taxon>Halobacteriales</taxon>
        <taxon>Haloarculaceae</taxon>
        <taxon>Haloarcula</taxon>
    </lineage>
</organism>
<name>M0JS71_9EURY</name>
<gene>
    <name evidence="1" type="ORF">C436_16180</name>
</gene>